<proteinExistence type="predicted"/>
<evidence type="ECO:0000313" key="2">
    <source>
        <dbReference type="EMBL" id="MFD2182924.1"/>
    </source>
</evidence>
<dbReference type="EMBL" id="JBHUIW010000012">
    <property type="protein sequence ID" value="MFD2182924.1"/>
    <property type="molecule type" value="Genomic_DNA"/>
</dbReference>
<name>A0ABW5AJ45_9BRAD</name>
<evidence type="ECO:0000313" key="3">
    <source>
        <dbReference type="Proteomes" id="UP001597314"/>
    </source>
</evidence>
<organism evidence="2 3">
    <name type="scientific">Rhodoplanes azumiensis</name>
    <dbReference type="NCBI Taxonomy" id="1897628"/>
    <lineage>
        <taxon>Bacteria</taxon>
        <taxon>Pseudomonadati</taxon>
        <taxon>Pseudomonadota</taxon>
        <taxon>Alphaproteobacteria</taxon>
        <taxon>Hyphomicrobiales</taxon>
        <taxon>Nitrobacteraceae</taxon>
        <taxon>Rhodoplanes</taxon>
    </lineage>
</organism>
<feature type="compositionally biased region" description="Polar residues" evidence="1">
    <location>
        <begin position="51"/>
        <end position="60"/>
    </location>
</feature>
<sequence length="181" mass="20341">MVLRYPHRKKRGVEKPLTFQPHRKKVNGFTTLGGCADGPMDATTHPDEPNPNHSADSSPGQRRWTERSTNTPGPTQRNHTPVWSVSNPARDRSLSAVVLREDEGFTLFSDSWAACSGRYFAPPEHRLRPETGILLGQNAAFAAGFRARAFDALRHEKFCKAPRDGGEPFKSRTLDRYEVDR</sequence>
<reference evidence="3" key="1">
    <citation type="journal article" date="2019" name="Int. J. Syst. Evol. Microbiol.">
        <title>The Global Catalogue of Microorganisms (GCM) 10K type strain sequencing project: providing services to taxonomists for standard genome sequencing and annotation.</title>
        <authorList>
            <consortium name="The Broad Institute Genomics Platform"/>
            <consortium name="The Broad Institute Genome Sequencing Center for Infectious Disease"/>
            <person name="Wu L."/>
            <person name="Ma J."/>
        </authorList>
    </citation>
    <scope>NUCLEOTIDE SEQUENCE [LARGE SCALE GENOMIC DNA]</scope>
    <source>
        <strain evidence="3">CGMCC 1.6774</strain>
    </source>
</reference>
<feature type="compositionally biased region" description="Basic residues" evidence="1">
    <location>
        <begin position="1"/>
        <end position="12"/>
    </location>
</feature>
<comment type="caution">
    <text evidence="2">The sequence shown here is derived from an EMBL/GenBank/DDBJ whole genome shotgun (WGS) entry which is preliminary data.</text>
</comment>
<evidence type="ECO:0000256" key="1">
    <source>
        <dbReference type="SAM" id="MobiDB-lite"/>
    </source>
</evidence>
<dbReference type="Proteomes" id="UP001597314">
    <property type="component" value="Unassembled WGS sequence"/>
</dbReference>
<gene>
    <name evidence="2" type="ORF">ACFSOX_12240</name>
</gene>
<accession>A0ABW5AJ45</accession>
<protein>
    <submittedName>
        <fullName evidence="2">Uncharacterized protein</fullName>
    </submittedName>
</protein>
<feature type="region of interest" description="Disordered" evidence="1">
    <location>
        <begin position="1"/>
        <end position="87"/>
    </location>
</feature>
<feature type="compositionally biased region" description="Polar residues" evidence="1">
    <location>
        <begin position="67"/>
        <end position="87"/>
    </location>
</feature>
<dbReference type="RefSeq" id="WP_378478092.1">
    <property type="nucleotide sequence ID" value="NZ_JBHUIW010000012.1"/>
</dbReference>
<keyword evidence="3" id="KW-1185">Reference proteome</keyword>